<dbReference type="Proteomes" id="UP000316921">
    <property type="component" value="Chromosome"/>
</dbReference>
<keyword evidence="2 3" id="KW-0802">TPR repeat</keyword>
<dbReference type="Pfam" id="PF14559">
    <property type="entry name" value="TPR_19"/>
    <property type="match status" value="1"/>
</dbReference>
<dbReference type="Gene3D" id="1.25.40.10">
    <property type="entry name" value="Tetratricopeptide repeat domain"/>
    <property type="match status" value="1"/>
</dbReference>
<evidence type="ECO:0000313" key="5">
    <source>
        <dbReference type="EMBL" id="QDU68387.1"/>
    </source>
</evidence>
<feature type="signal peptide" evidence="4">
    <location>
        <begin position="1"/>
        <end position="23"/>
    </location>
</feature>
<keyword evidence="1" id="KW-0677">Repeat</keyword>
<evidence type="ECO:0000256" key="4">
    <source>
        <dbReference type="SAM" id="SignalP"/>
    </source>
</evidence>
<sequence precursor="true">MRAVSLPRLVSRTLAWLALVALAACGGGSEPRGDPSPPAERAWPPSDELLERLDADLATALREARGDVLTSSAPSPGSMLRLGMLLDAHALPAQAAEAYRLLLERDPHNARAAFHLARCRYELGELEAAVEQLRRAIDLAPDRAPGHWRLALWLGELGDLEGARAALERALAADPADASCYLARARIELDAGEPAAARAALESAPPGLLERPYARLLLARALAELGRPEDAERVRPDGEAFHDWYDPWVDELEDLHVGRGAELGEALVALQTGRVPEA</sequence>
<feature type="repeat" description="TPR" evidence="3">
    <location>
        <begin position="110"/>
        <end position="143"/>
    </location>
</feature>
<reference evidence="5 6" key="1">
    <citation type="submission" date="2019-02" db="EMBL/GenBank/DDBJ databases">
        <title>Deep-cultivation of Planctomycetes and their phenomic and genomic characterization uncovers novel biology.</title>
        <authorList>
            <person name="Wiegand S."/>
            <person name="Jogler M."/>
            <person name="Boedeker C."/>
            <person name="Pinto D."/>
            <person name="Vollmers J."/>
            <person name="Rivas-Marin E."/>
            <person name="Kohn T."/>
            <person name="Peeters S.H."/>
            <person name="Heuer A."/>
            <person name="Rast P."/>
            <person name="Oberbeckmann S."/>
            <person name="Bunk B."/>
            <person name="Jeske O."/>
            <person name="Meyerdierks A."/>
            <person name="Storesund J.E."/>
            <person name="Kallscheuer N."/>
            <person name="Luecker S."/>
            <person name="Lage O.M."/>
            <person name="Pohl T."/>
            <person name="Merkel B.J."/>
            <person name="Hornburger P."/>
            <person name="Mueller R.-W."/>
            <person name="Bruemmer F."/>
            <person name="Labrenz M."/>
            <person name="Spormann A.M."/>
            <person name="Op den Camp H."/>
            <person name="Overmann J."/>
            <person name="Amann R."/>
            <person name="Jetten M.S.M."/>
            <person name="Mascher T."/>
            <person name="Medema M.H."/>
            <person name="Devos D.P."/>
            <person name="Kaster A.-K."/>
            <person name="Ovreas L."/>
            <person name="Rohde M."/>
            <person name="Galperin M.Y."/>
            <person name="Jogler C."/>
        </authorList>
    </citation>
    <scope>NUCLEOTIDE SEQUENCE [LARGE SCALE GENOMIC DNA]</scope>
    <source>
        <strain evidence="5 6">Pla133</strain>
    </source>
</reference>
<keyword evidence="4" id="KW-0732">Signal</keyword>
<dbReference type="PROSITE" id="PS50005">
    <property type="entry name" value="TPR"/>
    <property type="match status" value="1"/>
</dbReference>
<dbReference type="EMBL" id="CP036287">
    <property type="protein sequence ID" value="QDU68387.1"/>
    <property type="molecule type" value="Genomic_DNA"/>
</dbReference>
<dbReference type="KEGG" id="pbap:Pla133_34830"/>
<accession>A0A518BN49</accession>
<name>A0A518BN49_9BACT</name>
<evidence type="ECO:0000313" key="6">
    <source>
        <dbReference type="Proteomes" id="UP000316921"/>
    </source>
</evidence>
<dbReference type="InterPro" id="IPR019734">
    <property type="entry name" value="TPR_rpt"/>
</dbReference>
<dbReference type="PROSITE" id="PS51257">
    <property type="entry name" value="PROKAR_LIPOPROTEIN"/>
    <property type="match status" value="1"/>
</dbReference>
<dbReference type="SUPFAM" id="SSF48452">
    <property type="entry name" value="TPR-like"/>
    <property type="match status" value="1"/>
</dbReference>
<proteinExistence type="predicted"/>
<dbReference type="InterPro" id="IPR050498">
    <property type="entry name" value="Ycf3"/>
</dbReference>
<dbReference type="AlphaFoldDB" id="A0A518BN49"/>
<dbReference type="SMART" id="SM00028">
    <property type="entry name" value="TPR"/>
    <property type="match status" value="3"/>
</dbReference>
<organism evidence="5 6">
    <name type="scientific">Engelhardtia mirabilis</name>
    <dbReference type="NCBI Taxonomy" id="2528011"/>
    <lineage>
        <taxon>Bacteria</taxon>
        <taxon>Pseudomonadati</taxon>
        <taxon>Planctomycetota</taxon>
        <taxon>Planctomycetia</taxon>
        <taxon>Planctomycetia incertae sedis</taxon>
        <taxon>Engelhardtia</taxon>
    </lineage>
</organism>
<feature type="chain" id="PRO_5021972262" evidence="4">
    <location>
        <begin position="24"/>
        <end position="278"/>
    </location>
</feature>
<keyword evidence="6" id="KW-1185">Reference proteome</keyword>
<evidence type="ECO:0000256" key="3">
    <source>
        <dbReference type="PROSITE-ProRule" id="PRU00339"/>
    </source>
</evidence>
<dbReference type="InterPro" id="IPR011990">
    <property type="entry name" value="TPR-like_helical_dom_sf"/>
</dbReference>
<dbReference type="PANTHER" id="PTHR44858">
    <property type="entry name" value="TETRATRICOPEPTIDE REPEAT PROTEIN 6"/>
    <property type="match status" value="1"/>
</dbReference>
<dbReference type="RefSeq" id="WP_419191636.1">
    <property type="nucleotide sequence ID" value="NZ_CP036287.1"/>
</dbReference>
<gene>
    <name evidence="5" type="ORF">Pla133_34830</name>
</gene>
<protein>
    <submittedName>
        <fullName evidence="5">Tetratricopeptide repeat protein</fullName>
    </submittedName>
</protein>
<evidence type="ECO:0000256" key="1">
    <source>
        <dbReference type="ARBA" id="ARBA00022737"/>
    </source>
</evidence>
<evidence type="ECO:0000256" key="2">
    <source>
        <dbReference type="ARBA" id="ARBA00022803"/>
    </source>
</evidence>
<dbReference type="PANTHER" id="PTHR44858:SF1">
    <property type="entry name" value="UDP-N-ACETYLGLUCOSAMINE--PEPTIDE N-ACETYLGLUCOSAMINYLTRANSFERASE SPINDLY-RELATED"/>
    <property type="match status" value="1"/>
</dbReference>
<dbReference type="Pfam" id="PF13432">
    <property type="entry name" value="TPR_16"/>
    <property type="match status" value="1"/>
</dbReference>